<dbReference type="GO" id="GO:0007010">
    <property type="term" value="P:cytoskeleton organization"/>
    <property type="evidence" value="ECO:0007669"/>
    <property type="project" value="InterPro"/>
</dbReference>
<dbReference type="InterPro" id="IPR016098">
    <property type="entry name" value="CAP/MinC_C"/>
</dbReference>
<reference evidence="3" key="2">
    <citation type="submission" date="2020-06" db="EMBL/GenBank/DDBJ databases">
        <title>Helianthus annuus Genome sequencing and assembly Release 2.</title>
        <authorList>
            <person name="Gouzy J."/>
            <person name="Langlade N."/>
            <person name="Munos S."/>
        </authorList>
    </citation>
    <scope>NUCLEOTIDE SEQUENCE</scope>
    <source>
        <tissue evidence="3">Leaves</tissue>
    </source>
</reference>
<dbReference type="Gramene" id="mRNA:HanXRQr2_Chr13g0577351">
    <property type="protein sequence ID" value="mRNA:HanXRQr2_Chr13g0577351"/>
    <property type="gene ID" value="HanXRQr2_Chr13g0577351"/>
</dbReference>
<dbReference type="InterPro" id="IPR036223">
    <property type="entry name" value="CAP_C_sf"/>
</dbReference>
<evidence type="ECO:0000259" key="2">
    <source>
        <dbReference type="Pfam" id="PF08603"/>
    </source>
</evidence>
<reference evidence="3" key="1">
    <citation type="journal article" date="2017" name="Nature">
        <title>The sunflower genome provides insights into oil metabolism, flowering and Asterid evolution.</title>
        <authorList>
            <person name="Badouin H."/>
            <person name="Gouzy J."/>
            <person name="Grassa C.J."/>
            <person name="Murat F."/>
            <person name="Staton S.E."/>
            <person name="Cottret L."/>
            <person name="Lelandais-Briere C."/>
            <person name="Owens G.L."/>
            <person name="Carrere S."/>
            <person name="Mayjonade B."/>
            <person name="Legrand L."/>
            <person name="Gill N."/>
            <person name="Kane N.C."/>
            <person name="Bowers J.E."/>
            <person name="Hubner S."/>
            <person name="Bellec A."/>
            <person name="Berard A."/>
            <person name="Berges H."/>
            <person name="Blanchet N."/>
            <person name="Boniface M.C."/>
            <person name="Brunel D."/>
            <person name="Catrice O."/>
            <person name="Chaidir N."/>
            <person name="Claudel C."/>
            <person name="Donnadieu C."/>
            <person name="Faraut T."/>
            <person name="Fievet G."/>
            <person name="Helmstetter N."/>
            <person name="King M."/>
            <person name="Knapp S.J."/>
            <person name="Lai Z."/>
            <person name="Le Paslier M.C."/>
            <person name="Lippi Y."/>
            <person name="Lorenzon L."/>
            <person name="Mandel J.R."/>
            <person name="Marage G."/>
            <person name="Marchand G."/>
            <person name="Marquand E."/>
            <person name="Bret-Mestries E."/>
            <person name="Morien E."/>
            <person name="Nambeesan S."/>
            <person name="Nguyen T."/>
            <person name="Pegot-Espagnet P."/>
            <person name="Pouilly N."/>
            <person name="Raftis F."/>
            <person name="Sallet E."/>
            <person name="Schiex T."/>
            <person name="Thomas J."/>
            <person name="Vandecasteele C."/>
            <person name="Vares D."/>
            <person name="Vear F."/>
            <person name="Vautrin S."/>
            <person name="Crespi M."/>
            <person name="Mangin B."/>
            <person name="Burke J.M."/>
            <person name="Salse J."/>
            <person name="Munos S."/>
            <person name="Vincourt P."/>
            <person name="Rieseberg L.H."/>
            <person name="Langlade N.B."/>
        </authorList>
    </citation>
    <scope>NUCLEOTIDE SEQUENCE</scope>
    <source>
        <tissue evidence="3">Leaves</tissue>
    </source>
</reference>
<dbReference type="InterPro" id="IPR013912">
    <property type="entry name" value="Adenylate_cyclase-assoc_CAP_C"/>
</dbReference>
<dbReference type="PANTHER" id="PTHR10652">
    <property type="entry name" value="ADENYLYL CYCLASE-ASSOCIATED PROTEIN"/>
    <property type="match status" value="1"/>
</dbReference>
<feature type="domain" description="Adenylate cyclase-associated CAP C-terminal" evidence="2">
    <location>
        <begin position="12"/>
        <end position="64"/>
    </location>
</feature>
<dbReference type="GO" id="GO:0003779">
    <property type="term" value="F:actin binding"/>
    <property type="evidence" value="ECO:0007669"/>
    <property type="project" value="InterPro"/>
</dbReference>
<protein>
    <submittedName>
        <fullName evidence="3">Cyclase-associated protein CAP/septum formation inhibitor MinC</fullName>
    </submittedName>
</protein>
<accession>A0A9K3EFE4</accession>
<name>A0A9K3EFE4_HELAN</name>
<comment type="caution">
    <text evidence="3">The sequence shown here is derived from an EMBL/GenBank/DDBJ whole genome shotgun (WGS) entry which is preliminary data.</text>
</comment>
<proteinExistence type="inferred from homology"/>
<evidence type="ECO:0000313" key="3">
    <source>
        <dbReference type="EMBL" id="KAF5772471.1"/>
    </source>
</evidence>
<sequence>MIYWYTCTNLEDNTTSVQLYLSKDSLEASITTSKASEVNVMVPPKDPNADMAEHPMPHQYIHPLTRMATLLQPLYPTLERNWVFCRFGYGE</sequence>
<dbReference type="PANTHER" id="PTHR10652:SF22">
    <property type="entry name" value="ADENYLYL CYCLASE-ASSOCIATED PROTEIN"/>
    <property type="match status" value="1"/>
</dbReference>
<dbReference type="InterPro" id="IPR001837">
    <property type="entry name" value="Adenylate_cyclase-assoc_CAP"/>
</dbReference>
<dbReference type="AlphaFoldDB" id="A0A9K3EFE4"/>
<evidence type="ECO:0000313" key="4">
    <source>
        <dbReference type="Proteomes" id="UP000215914"/>
    </source>
</evidence>
<gene>
    <name evidence="3" type="ORF">HanXRQr2_Chr13g0577351</name>
</gene>
<dbReference type="SUPFAM" id="SSF69340">
    <property type="entry name" value="C-terminal domain of adenylylcyclase associated protein"/>
    <property type="match status" value="1"/>
</dbReference>
<organism evidence="3 4">
    <name type="scientific">Helianthus annuus</name>
    <name type="common">Common sunflower</name>
    <dbReference type="NCBI Taxonomy" id="4232"/>
    <lineage>
        <taxon>Eukaryota</taxon>
        <taxon>Viridiplantae</taxon>
        <taxon>Streptophyta</taxon>
        <taxon>Embryophyta</taxon>
        <taxon>Tracheophyta</taxon>
        <taxon>Spermatophyta</taxon>
        <taxon>Magnoliopsida</taxon>
        <taxon>eudicotyledons</taxon>
        <taxon>Gunneridae</taxon>
        <taxon>Pentapetalae</taxon>
        <taxon>asterids</taxon>
        <taxon>campanulids</taxon>
        <taxon>Asterales</taxon>
        <taxon>Asteraceae</taxon>
        <taxon>Asteroideae</taxon>
        <taxon>Heliantheae alliance</taxon>
        <taxon>Heliantheae</taxon>
        <taxon>Helianthus</taxon>
    </lineage>
</organism>
<comment type="similarity">
    <text evidence="1">Belongs to the CAP family.</text>
</comment>
<dbReference type="Pfam" id="PF08603">
    <property type="entry name" value="CAP_C"/>
    <property type="match status" value="1"/>
</dbReference>
<dbReference type="Proteomes" id="UP000215914">
    <property type="component" value="Unassembled WGS sequence"/>
</dbReference>
<evidence type="ECO:0000256" key="1">
    <source>
        <dbReference type="ARBA" id="ARBA00007659"/>
    </source>
</evidence>
<dbReference type="Gene3D" id="2.160.20.70">
    <property type="match status" value="1"/>
</dbReference>
<dbReference type="EMBL" id="MNCJ02000328">
    <property type="protein sequence ID" value="KAF5772471.1"/>
    <property type="molecule type" value="Genomic_DNA"/>
</dbReference>
<keyword evidence="4" id="KW-1185">Reference proteome</keyword>